<proteinExistence type="predicted"/>
<evidence type="ECO:0000313" key="2">
    <source>
        <dbReference type="EMBL" id="CAL1152596.1"/>
    </source>
</evidence>
<evidence type="ECO:0000313" key="3">
    <source>
        <dbReference type="Proteomes" id="UP001152797"/>
    </source>
</evidence>
<keyword evidence="3" id="KW-1185">Reference proteome</keyword>
<dbReference type="EMBL" id="CAMXCT030002598">
    <property type="protein sequence ID" value="CAL4786533.1"/>
    <property type="molecule type" value="Genomic_DNA"/>
</dbReference>
<dbReference type="AlphaFoldDB" id="A0A9P1CZL6"/>
<protein>
    <submittedName>
        <fullName evidence="1">Uncharacterized protein</fullName>
    </submittedName>
</protein>
<reference evidence="2" key="2">
    <citation type="submission" date="2024-04" db="EMBL/GenBank/DDBJ databases">
        <authorList>
            <person name="Chen Y."/>
            <person name="Shah S."/>
            <person name="Dougan E. K."/>
            <person name="Thang M."/>
            <person name="Chan C."/>
        </authorList>
    </citation>
    <scope>NUCLEOTIDE SEQUENCE [LARGE SCALE GENOMIC DNA]</scope>
</reference>
<reference evidence="1" key="1">
    <citation type="submission" date="2022-10" db="EMBL/GenBank/DDBJ databases">
        <authorList>
            <person name="Chen Y."/>
            <person name="Dougan E. K."/>
            <person name="Chan C."/>
            <person name="Rhodes N."/>
            <person name="Thang M."/>
        </authorList>
    </citation>
    <scope>NUCLEOTIDE SEQUENCE</scope>
</reference>
<dbReference type="Proteomes" id="UP001152797">
    <property type="component" value="Unassembled WGS sequence"/>
</dbReference>
<sequence length="119" mass="13147">MDSQHLCATEMEELALGSDIPISFGPLDAKVTSLMSKRRTPATSKSMAATLQISANQVPKLVASIFGQKSQGSFLCDRAAFHVFMMASGADARPFTKMNYDDFCPLSYLDMKFRKKIKK</sequence>
<dbReference type="EMBL" id="CAMXCT010002598">
    <property type="protein sequence ID" value="CAI3999221.1"/>
    <property type="molecule type" value="Genomic_DNA"/>
</dbReference>
<gene>
    <name evidence="1" type="ORF">C1SCF055_LOCUS25444</name>
</gene>
<comment type="caution">
    <text evidence="1">The sequence shown here is derived from an EMBL/GenBank/DDBJ whole genome shotgun (WGS) entry which is preliminary data.</text>
</comment>
<dbReference type="EMBL" id="CAMXCT020002598">
    <property type="protein sequence ID" value="CAL1152596.1"/>
    <property type="molecule type" value="Genomic_DNA"/>
</dbReference>
<evidence type="ECO:0000313" key="1">
    <source>
        <dbReference type="EMBL" id="CAI3999221.1"/>
    </source>
</evidence>
<accession>A0A9P1CZL6</accession>
<dbReference type="OrthoDB" id="430045at2759"/>
<organism evidence="1">
    <name type="scientific">Cladocopium goreaui</name>
    <dbReference type="NCBI Taxonomy" id="2562237"/>
    <lineage>
        <taxon>Eukaryota</taxon>
        <taxon>Sar</taxon>
        <taxon>Alveolata</taxon>
        <taxon>Dinophyceae</taxon>
        <taxon>Suessiales</taxon>
        <taxon>Symbiodiniaceae</taxon>
        <taxon>Cladocopium</taxon>
    </lineage>
</organism>
<name>A0A9P1CZL6_9DINO</name>